<protein>
    <submittedName>
        <fullName evidence="1">Uncharacterized protein</fullName>
    </submittedName>
</protein>
<dbReference type="Proteomes" id="UP000018720">
    <property type="component" value="Unassembled WGS sequence"/>
</dbReference>
<sequence>MRQNRNNLSDAERKKLESINKRRIRKGDPRISSYDFKYILKTFTNKNGKFSGSSFRAYTQAYSMFGIQLFKKKIKCRVCNQRKSFRQFRYLNEKEGFFDTCKSCNPAQYSTFYHVKRRRKKKLIKNSKNISYRRYLMEKAKYKDSANRYHPRFKQAIQKMVKVFGRKVLKDEKKCKDCYNYKTLYKFPANFKARYIGIRCRRCDSVRISQYIKGRIIKKKNNLRKK</sequence>
<reference evidence="1 2" key="1">
    <citation type="submission" date="2012-08" db="EMBL/GenBank/DDBJ databases">
        <authorList>
            <person name="Harkins D.M."/>
            <person name="Durkin A.S."/>
            <person name="Selengut J.D."/>
            <person name="Sanka R."/>
            <person name="DePew J."/>
            <person name="Purushe J."/>
            <person name="Matthias M.A."/>
            <person name="Vinetz J.M."/>
            <person name="Sutton G.G."/>
            <person name="Nelson W.C."/>
            <person name="Fouts D.E."/>
        </authorList>
    </citation>
    <scope>NUCLEOTIDE SEQUENCE [LARGE SCALE GENOMIC DNA]</scope>
    <source>
        <strain evidence="1 2">MMD4847</strain>
    </source>
</reference>
<accession>A0ABP2RFY6</accession>
<evidence type="ECO:0000313" key="2">
    <source>
        <dbReference type="Proteomes" id="UP000018720"/>
    </source>
</evidence>
<gene>
    <name evidence="1" type="ORF">LEP1GSC178_0022</name>
</gene>
<keyword evidence="2" id="KW-1185">Reference proteome</keyword>
<proteinExistence type="predicted"/>
<comment type="caution">
    <text evidence="1">The sequence shown here is derived from an EMBL/GenBank/DDBJ whole genome shotgun (WGS) entry which is preliminary data.</text>
</comment>
<organism evidence="1 2">
    <name type="scientific">Leptospira licerasiae str. MMD4847</name>
    <dbReference type="NCBI Taxonomy" id="1049971"/>
    <lineage>
        <taxon>Bacteria</taxon>
        <taxon>Pseudomonadati</taxon>
        <taxon>Spirochaetota</taxon>
        <taxon>Spirochaetia</taxon>
        <taxon>Leptospirales</taxon>
        <taxon>Leptospiraceae</taxon>
        <taxon>Leptospira</taxon>
    </lineage>
</organism>
<dbReference type="EMBL" id="AHOM02000005">
    <property type="protein sequence ID" value="EJZ42333.1"/>
    <property type="molecule type" value="Genomic_DNA"/>
</dbReference>
<name>A0ABP2RFY6_9LEPT</name>
<evidence type="ECO:0000313" key="1">
    <source>
        <dbReference type="EMBL" id="EJZ42333.1"/>
    </source>
</evidence>